<reference evidence="5" key="1">
    <citation type="journal article" date="2014" name="Nature">
        <title>Elephant shark genome provides unique insights into gnathostome evolution.</title>
        <authorList>
            <consortium name="International Elephant Shark Genome Sequencing Consortium"/>
            <person name="Venkatesh B."/>
            <person name="Lee A.P."/>
            <person name="Ravi V."/>
            <person name="Maurya A.K."/>
            <person name="Lian M.M."/>
            <person name="Swann J.B."/>
            <person name="Ohta Y."/>
            <person name="Flajnik M.F."/>
            <person name="Sutoh Y."/>
            <person name="Kasahara M."/>
            <person name="Hoon S."/>
            <person name="Gangu V."/>
            <person name="Roy S.W."/>
            <person name="Irimia M."/>
            <person name="Korzh V."/>
            <person name="Kondrychyn I."/>
            <person name="Lim Z.W."/>
            <person name="Tay B.H."/>
            <person name="Tohari S."/>
            <person name="Kong K.W."/>
            <person name="Ho S."/>
            <person name="Lorente-Galdos B."/>
            <person name="Quilez J."/>
            <person name="Marques-Bonet T."/>
            <person name="Raney B.J."/>
            <person name="Ingham P.W."/>
            <person name="Tay A."/>
            <person name="Hillier L.W."/>
            <person name="Minx P."/>
            <person name="Boehm T."/>
            <person name="Wilson R.K."/>
            <person name="Brenner S."/>
            <person name="Warren W.C."/>
        </authorList>
    </citation>
    <scope>NUCLEOTIDE SEQUENCE</scope>
    <source>
        <tissue evidence="5">Liver</tissue>
    </source>
</reference>
<dbReference type="InterPro" id="IPR036179">
    <property type="entry name" value="Ig-like_dom_sf"/>
</dbReference>
<accession>V9KIK1</accession>
<keyword evidence="2" id="KW-0472">Membrane</keyword>
<dbReference type="InterPro" id="IPR050380">
    <property type="entry name" value="Immune_Resp_Modulators"/>
</dbReference>
<keyword evidence="2" id="KW-1133">Transmembrane helix</keyword>
<evidence type="ECO:0000313" key="5">
    <source>
        <dbReference type="EMBL" id="AFO98205.1"/>
    </source>
</evidence>
<dbReference type="InterPro" id="IPR013783">
    <property type="entry name" value="Ig-like_fold"/>
</dbReference>
<feature type="domain" description="Ig-like" evidence="4">
    <location>
        <begin position="141"/>
        <end position="243"/>
    </location>
</feature>
<feature type="domain" description="Ig-like" evidence="4">
    <location>
        <begin position="27"/>
        <end position="136"/>
    </location>
</feature>
<dbReference type="PROSITE" id="PS00290">
    <property type="entry name" value="IG_MHC"/>
    <property type="match status" value="1"/>
</dbReference>
<organism evidence="5">
    <name type="scientific">Callorhinchus milii</name>
    <name type="common">Ghost shark</name>
    <dbReference type="NCBI Taxonomy" id="7868"/>
    <lineage>
        <taxon>Eukaryota</taxon>
        <taxon>Metazoa</taxon>
        <taxon>Chordata</taxon>
        <taxon>Craniata</taxon>
        <taxon>Vertebrata</taxon>
        <taxon>Chondrichthyes</taxon>
        <taxon>Holocephali</taxon>
        <taxon>Chimaeriformes</taxon>
        <taxon>Callorhinchidae</taxon>
        <taxon>Callorhinchus</taxon>
    </lineage>
</organism>
<dbReference type="EMBL" id="JW865688">
    <property type="protein sequence ID" value="AFO98205.1"/>
    <property type="molecule type" value="mRNA"/>
</dbReference>
<evidence type="ECO:0000259" key="4">
    <source>
        <dbReference type="PROSITE" id="PS50835"/>
    </source>
</evidence>
<keyword evidence="3" id="KW-0732">Signal</keyword>
<sequence length="737" mass="80936">MSAPGGASEGTTLLLILWVSIAGSDALEMTIFKDQLEVFQGQDVVLDCKVTGYTPAVLNLSFVAVEWRFVSTQRLVYSFNGGFIDALRSGATVTLENLKRGDASLHLPKVQIEEEGEYKCIVYVTPTKAEKSSSVRVLAEPKVTLSERHFTINNGSEGALICDVNRFYPKTHGISWVKVSRGVETEITTGIITQIVVNNSDRTFSVSSKLNIRPTLDDDGNRYRCVVKHRAFSDNFTLEAELTVVVKKPQEPAGNGPGAVIGGVVGLLVIVLLAAAAFCFWKKWTQAPPKITEIHKPTHFIHGQHADLSWEVTGFKPKEIEIVVLLTRKRKQKLKLFVWKITKDENVSCQIEEGVPLVDVKDGCERVNSFTAEPPRCVQLENGTFSVKCLIGFCPDVSVDDGAQMTVKVHHKTLKTSLEKSVKFEVEVPPTMTEIKMPTGIVHGDKVALTWEVNGFNPQAIEIAVLVKRKVDQEAKELFHWQIQKKEKQTIPSDINPSVKETTQVNSFTAEVAKIKQTEKGTFSVNCSVAVCADVSRDNGAEFTVRVKHTAMENPLTGCVTLHVAAPPTITDILLPTDMTHGDCSTLSWSVSGFNPRPIVIAVLLKRGEERTPEKLFYWQTIEKEQPAGNKPVGIPVTSLTRDVSITPSMAVITQGTTGTFGVRCDVTMCADVSRHDGTELIVQIKHEALKGSLKEAKIGTLHVKGVPPKITIPKPRKMTHGERAELQCAVTGFTPG</sequence>
<evidence type="ECO:0000256" key="2">
    <source>
        <dbReference type="SAM" id="Phobius"/>
    </source>
</evidence>
<dbReference type="SMART" id="SM00407">
    <property type="entry name" value="IGc1"/>
    <property type="match status" value="1"/>
</dbReference>
<dbReference type="PROSITE" id="PS50835">
    <property type="entry name" value="IG_LIKE"/>
    <property type="match status" value="2"/>
</dbReference>
<dbReference type="InterPro" id="IPR003006">
    <property type="entry name" value="Ig/MHC_CS"/>
</dbReference>
<dbReference type="PANTHER" id="PTHR23411">
    <property type="entry name" value="TAPASIN"/>
    <property type="match status" value="1"/>
</dbReference>
<proteinExistence type="evidence at transcript level"/>
<dbReference type="Pfam" id="PF07654">
    <property type="entry name" value="C1-set"/>
    <property type="match status" value="1"/>
</dbReference>
<keyword evidence="1" id="KW-0325">Glycoprotein</keyword>
<feature type="signal peptide" evidence="3">
    <location>
        <begin position="1"/>
        <end position="26"/>
    </location>
</feature>
<protein>
    <recommendedName>
        <fullName evidence="4">Ig-like domain-containing protein</fullName>
    </recommendedName>
</protein>
<name>V9KIK1_CALMI</name>
<evidence type="ECO:0000256" key="1">
    <source>
        <dbReference type="ARBA" id="ARBA00023180"/>
    </source>
</evidence>
<feature type="chain" id="PRO_5005714869" description="Ig-like domain-containing protein" evidence="3">
    <location>
        <begin position="27"/>
        <end position="737"/>
    </location>
</feature>
<dbReference type="Gene3D" id="2.60.40.10">
    <property type="entry name" value="Immunoglobulins"/>
    <property type="match status" value="5"/>
</dbReference>
<feature type="non-terminal residue" evidence="5">
    <location>
        <position position="737"/>
    </location>
</feature>
<dbReference type="AlphaFoldDB" id="V9KIK1"/>
<dbReference type="InterPro" id="IPR003597">
    <property type="entry name" value="Ig_C1-set"/>
</dbReference>
<feature type="transmembrane region" description="Helical" evidence="2">
    <location>
        <begin position="259"/>
        <end position="281"/>
    </location>
</feature>
<dbReference type="InterPro" id="IPR003599">
    <property type="entry name" value="Ig_sub"/>
</dbReference>
<evidence type="ECO:0000256" key="3">
    <source>
        <dbReference type="SAM" id="SignalP"/>
    </source>
</evidence>
<dbReference type="SMART" id="SM00409">
    <property type="entry name" value="IG"/>
    <property type="match status" value="2"/>
</dbReference>
<dbReference type="SUPFAM" id="SSF48726">
    <property type="entry name" value="Immunoglobulin"/>
    <property type="match status" value="2"/>
</dbReference>
<keyword evidence="2" id="KW-0812">Transmembrane</keyword>
<dbReference type="InterPro" id="IPR007110">
    <property type="entry name" value="Ig-like_dom"/>
</dbReference>